<dbReference type="InterPro" id="IPR000157">
    <property type="entry name" value="TIR_dom"/>
</dbReference>
<feature type="domain" description="TIR" evidence="2">
    <location>
        <begin position="479"/>
        <end position="627"/>
    </location>
</feature>
<sequence>MPSRRLSCSDGRGQTGRVESQEYRLLGDQPSTSGSDALGFHDVSQRLSELVITSRQSSPFTVGVDGGWGSGKSSLMMRLKLELDRRDDVETVWFNAWTAEGKDVLESLIKSVLNRIDTNILRRAMKRKRLLTVSRVAVMFVLDVLRVRSLADELWRQMQVNVETRNEIQALVQSTMDDWMSRDSGVGRRLLVVFIDDLDRCSPASVLQVFEGMKLYLNATGFIFVIGYDKQIISRAISGELGYEDEVTALDYLEKIVQFSYGITPPTDDLAQALIDDYLTTANIGGLVESSERNFVIDRSGRNPRRIKRFINNFVLAYQLDQEWRDIGAESLLRALILQMYYPDAMESIWRRRGADLFQECLDFVEARRLLRGGGANLDDEELAVIKAVFISYNLNTEMVGKAPAEETLRVLQEEVPSIVLKCSNDQEFVELARNIGAGPERERLLQKLELRWSTAGLPLATEPSELPREAPIPTEGSGGGRVYISYRRSDAAHVAARLGDFLRNALGSGQVFLDVDSIKVGDTYPDALRTGIEHAMAVLVLIGPQWLDFESGSGRRRLDDPADHVRQEVELALELGKRVVPILIDGAPMPSPGQLPPSLAGLSRRNALRMSPETFAADASRILEVLGQLSPGTGVSAS</sequence>
<evidence type="ECO:0000259" key="2">
    <source>
        <dbReference type="PROSITE" id="PS50104"/>
    </source>
</evidence>
<dbReference type="Pfam" id="PF13676">
    <property type="entry name" value="TIR_2"/>
    <property type="match status" value="1"/>
</dbReference>
<evidence type="ECO:0000256" key="1">
    <source>
        <dbReference type="SAM" id="MobiDB-lite"/>
    </source>
</evidence>
<proteinExistence type="predicted"/>
<dbReference type="PANTHER" id="PTHR22674:SF6">
    <property type="entry name" value="NTPASE KAP FAMILY P-LOOP DOMAIN-CONTAINING PROTEIN 1"/>
    <property type="match status" value="1"/>
</dbReference>
<dbReference type="Gene3D" id="3.40.50.10140">
    <property type="entry name" value="Toll/interleukin-1 receptor homology (TIR) domain"/>
    <property type="match status" value="1"/>
</dbReference>
<name>A0A4Q4ZKY9_9ACTN</name>
<comment type="caution">
    <text evidence="3">The sequence shown here is derived from an EMBL/GenBank/DDBJ whole genome shotgun (WGS) entry which is preliminary data.</text>
</comment>
<evidence type="ECO:0000313" key="3">
    <source>
        <dbReference type="EMBL" id="RYP89030.1"/>
    </source>
</evidence>
<dbReference type="InterPro" id="IPR027417">
    <property type="entry name" value="P-loop_NTPase"/>
</dbReference>
<dbReference type="PANTHER" id="PTHR22674">
    <property type="entry name" value="NTPASE, KAP FAMILY P-LOOP DOMAIN-CONTAINING 1"/>
    <property type="match status" value="1"/>
</dbReference>
<dbReference type="Gene3D" id="3.40.50.300">
    <property type="entry name" value="P-loop containing nucleotide triphosphate hydrolases"/>
    <property type="match status" value="1"/>
</dbReference>
<gene>
    <name evidence="3" type="ORF">EKO23_00960</name>
</gene>
<organism evidence="3 4">
    <name type="scientific">Nocardioides guangzhouensis</name>
    <dbReference type="NCBI Taxonomy" id="2497878"/>
    <lineage>
        <taxon>Bacteria</taxon>
        <taxon>Bacillati</taxon>
        <taxon>Actinomycetota</taxon>
        <taxon>Actinomycetes</taxon>
        <taxon>Propionibacteriales</taxon>
        <taxon>Nocardioidaceae</taxon>
        <taxon>Nocardioides</taxon>
    </lineage>
</organism>
<dbReference type="Pfam" id="PF07693">
    <property type="entry name" value="KAP_NTPase"/>
    <property type="match status" value="1"/>
</dbReference>
<dbReference type="SUPFAM" id="SSF52200">
    <property type="entry name" value="Toll/Interleukin receptor TIR domain"/>
    <property type="match status" value="1"/>
</dbReference>
<accession>A0A4Q4ZKY9</accession>
<dbReference type="Proteomes" id="UP000295198">
    <property type="component" value="Unassembled WGS sequence"/>
</dbReference>
<dbReference type="InterPro" id="IPR052754">
    <property type="entry name" value="NTPase_KAP_P-loop"/>
</dbReference>
<reference evidence="3 4" key="1">
    <citation type="submission" date="2019-01" db="EMBL/GenBank/DDBJ databases">
        <title>Nocardioides guangzhouensis sp. nov., an actinobacterium isolated from soil.</title>
        <authorList>
            <person name="Fu Y."/>
            <person name="Cai Y."/>
            <person name="Lin Z."/>
            <person name="Chen P."/>
        </authorList>
    </citation>
    <scope>NUCLEOTIDE SEQUENCE [LARGE SCALE GENOMIC DNA]</scope>
    <source>
        <strain evidence="3 4">130</strain>
    </source>
</reference>
<dbReference type="OrthoDB" id="3790848at2"/>
<dbReference type="InterPro" id="IPR035897">
    <property type="entry name" value="Toll_tir_struct_dom_sf"/>
</dbReference>
<dbReference type="InterPro" id="IPR011646">
    <property type="entry name" value="KAP_P-loop"/>
</dbReference>
<dbReference type="EMBL" id="SDKM01000001">
    <property type="protein sequence ID" value="RYP89030.1"/>
    <property type="molecule type" value="Genomic_DNA"/>
</dbReference>
<dbReference type="SUPFAM" id="SSF52540">
    <property type="entry name" value="P-loop containing nucleoside triphosphate hydrolases"/>
    <property type="match status" value="1"/>
</dbReference>
<dbReference type="AlphaFoldDB" id="A0A4Q4ZKY9"/>
<keyword evidence="4" id="KW-1185">Reference proteome</keyword>
<protein>
    <submittedName>
        <fullName evidence="3">TIR domain-containing protein</fullName>
    </submittedName>
</protein>
<dbReference type="GO" id="GO:0007165">
    <property type="term" value="P:signal transduction"/>
    <property type="evidence" value="ECO:0007669"/>
    <property type="project" value="InterPro"/>
</dbReference>
<feature type="region of interest" description="Disordered" evidence="1">
    <location>
        <begin position="1"/>
        <end position="20"/>
    </location>
</feature>
<dbReference type="PROSITE" id="PS50104">
    <property type="entry name" value="TIR"/>
    <property type="match status" value="1"/>
</dbReference>
<evidence type="ECO:0000313" key="4">
    <source>
        <dbReference type="Proteomes" id="UP000295198"/>
    </source>
</evidence>